<feature type="transmembrane region" description="Helical" evidence="1">
    <location>
        <begin position="148"/>
        <end position="168"/>
    </location>
</feature>
<comment type="caution">
    <text evidence="2">The sequence shown here is derived from an EMBL/GenBank/DDBJ whole genome shotgun (WGS) entry which is preliminary data.</text>
</comment>
<dbReference type="AlphaFoldDB" id="A0A9D2JZF9"/>
<keyword evidence="1" id="KW-1133">Transmembrane helix</keyword>
<keyword evidence="1" id="KW-0812">Transmembrane</keyword>
<dbReference type="EMBL" id="DXBB01000026">
    <property type="protein sequence ID" value="HIZ72188.1"/>
    <property type="molecule type" value="Genomic_DNA"/>
</dbReference>
<evidence type="ECO:0000256" key="1">
    <source>
        <dbReference type="SAM" id="Phobius"/>
    </source>
</evidence>
<protein>
    <submittedName>
        <fullName evidence="2">Uncharacterized protein</fullName>
    </submittedName>
</protein>
<feature type="transmembrane region" description="Helical" evidence="1">
    <location>
        <begin position="25"/>
        <end position="43"/>
    </location>
</feature>
<proteinExistence type="predicted"/>
<organism evidence="2 3">
    <name type="scientific">Candidatus Gallimonas intestinavium</name>
    <dbReference type="NCBI Taxonomy" id="2838603"/>
    <lineage>
        <taxon>Bacteria</taxon>
        <taxon>Bacillati</taxon>
        <taxon>Bacillota</taxon>
        <taxon>Clostridia</taxon>
        <taxon>Candidatus Gallimonas</taxon>
    </lineage>
</organism>
<accession>A0A9D2JZF9</accession>
<dbReference type="Proteomes" id="UP000824102">
    <property type="component" value="Unassembled WGS sequence"/>
</dbReference>
<feature type="transmembrane region" description="Helical" evidence="1">
    <location>
        <begin position="116"/>
        <end position="136"/>
    </location>
</feature>
<gene>
    <name evidence="2" type="ORF">H9964_01245</name>
</gene>
<evidence type="ECO:0000313" key="2">
    <source>
        <dbReference type="EMBL" id="HIZ72188.1"/>
    </source>
</evidence>
<reference evidence="2" key="2">
    <citation type="submission" date="2021-04" db="EMBL/GenBank/DDBJ databases">
        <authorList>
            <person name="Gilroy R."/>
        </authorList>
    </citation>
    <scope>NUCLEOTIDE SEQUENCE</scope>
    <source>
        <strain evidence="2">ChiW7-2402</strain>
    </source>
</reference>
<sequence length="304" mass="33954">MTVWEVCMTSLLAAQVVARRVFSSLYIYLDIAFLVLLCALLFFKKRHLTLLFGLAGGVLYMLVDYGIFHLLTGSRHIEGGSLFWVLLWMSMSYGITNFVLLWVWMGKDRRAVEWTLLIFVWWIAAPLIASSFGQTFPTVAIWRETEGYHGYMALVLLAGYLFGILYDLMQKEREKRLPLLRLFALGVAVQLAWELALLIGGIRSDGFSWEQKLNTLVVNSLLETNLGAVPIFCIYALVTARFSESGARRPAVAFSERVKEINLRSFRGMPLDEPAPAPDPACSAAAAPVTVPADDAAPAERPPV</sequence>
<keyword evidence="1" id="KW-0472">Membrane</keyword>
<name>A0A9D2JZF9_9FIRM</name>
<feature type="transmembrane region" description="Helical" evidence="1">
    <location>
        <begin position="180"/>
        <end position="202"/>
    </location>
</feature>
<feature type="transmembrane region" description="Helical" evidence="1">
    <location>
        <begin position="222"/>
        <end position="240"/>
    </location>
</feature>
<reference evidence="2" key="1">
    <citation type="journal article" date="2021" name="PeerJ">
        <title>Extensive microbial diversity within the chicken gut microbiome revealed by metagenomics and culture.</title>
        <authorList>
            <person name="Gilroy R."/>
            <person name="Ravi A."/>
            <person name="Getino M."/>
            <person name="Pursley I."/>
            <person name="Horton D.L."/>
            <person name="Alikhan N.F."/>
            <person name="Baker D."/>
            <person name="Gharbi K."/>
            <person name="Hall N."/>
            <person name="Watson M."/>
            <person name="Adriaenssens E.M."/>
            <person name="Foster-Nyarko E."/>
            <person name="Jarju S."/>
            <person name="Secka A."/>
            <person name="Antonio M."/>
            <person name="Oren A."/>
            <person name="Chaudhuri R.R."/>
            <person name="La Ragione R."/>
            <person name="Hildebrand F."/>
            <person name="Pallen M.J."/>
        </authorList>
    </citation>
    <scope>NUCLEOTIDE SEQUENCE</scope>
    <source>
        <strain evidence="2">ChiW7-2402</strain>
    </source>
</reference>
<feature type="transmembrane region" description="Helical" evidence="1">
    <location>
        <begin position="83"/>
        <end position="104"/>
    </location>
</feature>
<evidence type="ECO:0000313" key="3">
    <source>
        <dbReference type="Proteomes" id="UP000824102"/>
    </source>
</evidence>
<feature type="transmembrane region" description="Helical" evidence="1">
    <location>
        <begin position="50"/>
        <end position="71"/>
    </location>
</feature>